<feature type="region of interest" description="Disordered" evidence="1">
    <location>
        <begin position="1"/>
        <end position="40"/>
    </location>
</feature>
<dbReference type="InterPro" id="IPR044210">
    <property type="entry name" value="Tfc3-like"/>
</dbReference>
<organism evidence="2 3">
    <name type="scientific">Crotalaria pallida</name>
    <name type="common">Smooth rattlebox</name>
    <name type="synonym">Crotalaria striata</name>
    <dbReference type="NCBI Taxonomy" id="3830"/>
    <lineage>
        <taxon>Eukaryota</taxon>
        <taxon>Viridiplantae</taxon>
        <taxon>Streptophyta</taxon>
        <taxon>Embryophyta</taxon>
        <taxon>Tracheophyta</taxon>
        <taxon>Spermatophyta</taxon>
        <taxon>Magnoliopsida</taxon>
        <taxon>eudicotyledons</taxon>
        <taxon>Gunneridae</taxon>
        <taxon>Pentapetalae</taxon>
        <taxon>rosids</taxon>
        <taxon>fabids</taxon>
        <taxon>Fabales</taxon>
        <taxon>Fabaceae</taxon>
        <taxon>Papilionoideae</taxon>
        <taxon>50 kb inversion clade</taxon>
        <taxon>genistoids sensu lato</taxon>
        <taxon>core genistoids</taxon>
        <taxon>Crotalarieae</taxon>
        <taxon>Crotalaria</taxon>
    </lineage>
</organism>
<dbReference type="AlphaFoldDB" id="A0AAN9IC10"/>
<dbReference type="GO" id="GO:0042791">
    <property type="term" value="P:5S class rRNA transcription by RNA polymerase III"/>
    <property type="evidence" value="ECO:0007669"/>
    <property type="project" value="TreeGrafter"/>
</dbReference>
<name>A0AAN9IC10_CROPI</name>
<keyword evidence="3" id="KW-1185">Reference proteome</keyword>
<evidence type="ECO:0000313" key="2">
    <source>
        <dbReference type="EMBL" id="KAK7273757.1"/>
    </source>
</evidence>
<dbReference type="PANTHER" id="PTHR15180">
    <property type="entry name" value="GENERAL TRANSCRIPTION FACTOR 3C POLYPEPTIDE 1"/>
    <property type="match status" value="1"/>
</dbReference>
<accession>A0AAN9IC10</accession>
<gene>
    <name evidence="2" type="ORF">RIF29_14820</name>
</gene>
<sequence length="167" mass="18730">MESQKNEKVSSVIPSEHVESHHRKLYSTSAPTSHRHQLGKKRTRFLNSRASDYGQVYKSLPVSNAVELLKLVGGNNSEHFELSKRFLHSVSKSPFPFNTGKRAVKFFAWLQERDKDLTEVGTDLVEDLQCGDIFHLFALVSSGELSISPCLPDNSVGEAEDLRNAKC</sequence>
<dbReference type="GO" id="GO:0003677">
    <property type="term" value="F:DNA binding"/>
    <property type="evidence" value="ECO:0007669"/>
    <property type="project" value="InterPro"/>
</dbReference>
<dbReference type="GO" id="GO:0006384">
    <property type="term" value="P:transcription initiation at RNA polymerase III promoter"/>
    <property type="evidence" value="ECO:0007669"/>
    <property type="project" value="InterPro"/>
</dbReference>
<reference evidence="2 3" key="1">
    <citation type="submission" date="2024-01" db="EMBL/GenBank/DDBJ databases">
        <title>The genomes of 5 underutilized Papilionoideae crops provide insights into root nodulation and disease resistanc.</title>
        <authorList>
            <person name="Yuan L."/>
        </authorList>
    </citation>
    <scope>NUCLEOTIDE SEQUENCE [LARGE SCALE GENOMIC DNA]</scope>
    <source>
        <strain evidence="2">ZHUSHIDOU_FW_LH</strain>
        <tissue evidence="2">Leaf</tissue>
    </source>
</reference>
<proteinExistence type="predicted"/>
<dbReference type="PANTHER" id="PTHR15180:SF1">
    <property type="entry name" value="GENERAL TRANSCRIPTION FACTOR 3C POLYPEPTIDE 1"/>
    <property type="match status" value="1"/>
</dbReference>
<evidence type="ECO:0000313" key="3">
    <source>
        <dbReference type="Proteomes" id="UP001372338"/>
    </source>
</evidence>
<dbReference type="GO" id="GO:0000127">
    <property type="term" value="C:transcription factor TFIIIC complex"/>
    <property type="evidence" value="ECO:0007669"/>
    <property type="project" value="InterPro"/>
</dbReference>
<evidence type="ECO:0000256" key="1">
    <source>
        <dbReference type="SAM" id="MobiDB-lite"/>
    </source>
</evidence>
<dbReference type="Proteomes" id="UP001372338">
    <property type="component" value="Unassembled WGS sequence"/>
</dbReference>
<comment type="caution">
    <text evidence="2">The sequence shown here is derived from an EMBL/GenBank/DDBJ whole genome shotgun (WGS) entry which is preliminary data.</text>
</comment>
<protein>
    <submittedName>
        <fullName evidence="2">Uncharacterized protein</fullName>
    </submittedName>
</protein>
<dbReference type="EMBL" id="JAYWIO010000003">
    <property type="protein sequence ID" value="KAK7273757.1"/>
    <property type="molecule type" value="Genomic_DNA"/>
</dbReference>